<keyword evidence="1" id="KW-0812">Transmembrane</keyword>
<evidence type="ECO:0000313" key="2">
    <source>
        <dbReference type="EMBL" id="CAL1712056.1"/>
    </source>
</evidence>
<gene>
    <name evidence="2" type="ORF">GFSPODELE1_LOCUS8642</name>
</gene>
<evidence type="ECO:0000256" key="1">
    <source>
        <dbReference type="SAM" id="Phobius"/>
    </source>
</evidence>
<accession>A0ABP1DW78</accession>
<evidence type="ECO:0000313" key="3">
    <source>
        <dbReference type="Proteomes" id="UP001497453"/>
    </source>
</evidence>
<organism evidence="2 3">
    <name type="scientific">Somion occarium</name>
    <dbReference type="NCBI Taxonomy" id="3059160"/>
    <lineage>
        <taxon>Eukaryota</taxon>
        <taxon>Fungi</taxon>
        <taxon>Dikarya</taxon>
        <taxon>Basidiomycota</taxon>
        <taxon>Agaricomycotina</taxon>
        <taxon>Agaricomycetes</taxon>
        <taxon>Polyporales</taxon>
        <taxon>Cerrenaceae</taxon>
        <taxon>Somion</taxon>
    </lineage>
</organism>
<reference evidence="3" key="1">
    <citation type="submission" date="2024-04" db="EMBL/GenBank/DDBJ databases">
        <authorList>
            <person name="Shaw F."/>
            <person name="Minotto A."/>
        </authorList>
    </citation>
    <scope>NUCLEOTIDE SEQUENCE [LARGE SCALE GENOMIC DNA]</scope>
</reference>
<keyword evidence="1" id="KW-1133">Transmembrane helix</keyword>
<keyword evidence="1" id="KW-0472">Membrane</keyword>
<protein>
    <recommendedName>
        <fullName evidence="4">ATP synthase subunit e, mitochondrial</fullName>
    </recommendedName>
</protein>
<feature type="transmembrane region" description="Helical" evidence="1">
    <location>
        <begin position="20"/>
        <end position="37"/>
    </location>
</feature>
<name>A0ABP1DW78_9APHY</name>
<dbReference type="EMBL" id="OZ037949">
    <property type="protein sequence ID" value="CAL1712056.1"/>
    <property type="molecule type" value="Genomic_DNA"/>
</dbReference>
<proteinExistence type="predicted"/>
<sequence>MAFRNPFKLPIGDLLHRGFIYSLAGVTVWGAIMIGMVHRDTLKRGQEALAVKQAQEREAIESADVLQEKALAEQVQDALQGRKFT</sequence>
<keyword evidence="3" id="KW-1185">Reference proteome</keyword>
<evidence type="ECO:0008006" key="4">
    <source>
        <dbReference type="Google" id="ProtNLM"/>
    </source>
</evidence>
<dbReference type="Proteomes" id="UP001497453">
    <property type="component" value="Chromosome 6"/>
</dbReference>